<keyword evidence="10 18" id="KW-0560">Oxidoreductase</keyword>
<evidence type="ECO:0000256" key="11">
    <source>
        <dbReference type="ARBA" id="ARBA00023033"/>
    </source>
</evidence>
<evidence type="ECO:0000256" key="10">
    <source>
        <dbReference type="ARBA" id="ARBA00023002"/>
    </source>
</evidence>
<keyword evidence="9 20" id="KW-1133">Transmembrane helix</keyword>
<dbReference type="SUPFAM" id="SSF51905">
    <property type="entry name" value="FAD/NAD(P)-binding domain"/>
    <property type="match status" value="2"/>
</dbReference>
<keyword evidence="11 18" id="KW-0503">Monooxygenase</keyword>
<organism evidence="21 22">
    <name type="scientific">Candidula unifasciata</name>
    <dbReference type="NCBI Taxonomy" id="100452"/>
    <lineage>
        <taxon>Eukaryota</taxon>
        <taxon>Metazoa</taxon>
        <taxon>Spiralia</taxon>
        <taxon>Lophotrochozoa</taxon>
        <taxon>Mollusca</taxon>
        <taxon>Gastropoda</taxon>
        <taxon>Heterobranchia</taxon>
        <taxon>Euthyneura</taxon>
        <taxon>Panpulmonata</taxon>
        <taxon>Eupulmonata</taxon>
        <taxon>Stylommatophora</taxon>
        <taxon>Helicina</taxon>
        <taxon>Helicoidea</taxon>
        <taxon>Geomitridae</taxon>
        <taxon>Candidula</taxon>
    </lineage>
</organism>
<keyword evidence="5 20" id="KW-0812">Transmembrane</keyword>
<keyword evidence="7 18" id="KW-0274">FAD</keyword>
<evidence type="ECO:0000256" key="8">
    <source>
        <dbReference type="ARBA" id="ARBA00022857"/>
    </source>
</evidence>
<dbReference type="GO" id="GO:0050660">
    <property type="term" value="F:flavin adenine dinucleotide binding"/>
    <property type="evidence" value="ECO:0007669"/>
    <property type="project" value="InterPro"/>
</dbReference>
<accession>A0A8S4A8P7</accession>
<evidence type="ECO:0000256" key="17">
    <source>
        <dbReference type="ARBA" id="ARBA00049443"/>
    </source>
</evidence>
<evidence type="ECO:0000256" key="12">
    <source>
        <dbReference type="ARBA" id="ARBA00023136"/>
    </source>
</evidence>
<dbReference type="PRINTS" id="PR00370">
    <property type="entry name" value="FMOXYGENASE"/>
</dbReference>
<evidence type="ECO:0000256" key="4">
    <source>
        <dbReference type="ARBA" id="ARBA00022630"/>
    </source>
</evidence>
<keyword evidence="22" id="KW-1185">Reference proteome</keyword>
<keyword evidence="6 18" id="KW-0256">Endoplasmic reticulum</keyword>
<protein>
    <recommendedName>
        <fullName evidence="19">Flavin-containing monooxygenase</fullName>
        <ecNumber evidence="19">1.-.-.-</ecNumber>
    </recommendedName>
</protein>
<evidence type="ECO:0000256" key="5">
    <source>
        <dbReference type="ARBA" id="ARBA00022692"/>
    </source>
</evidence>
<dbReference type="InterPro" id="IPR020946">
    <property type="entry name" value="Flavin_mOase-like"/>
</dbReference>
<comment type="function">
    <text evidence="13">Broad spectrum monooxygenase that catalyzes the oxygenation of a wide variety of nitrogen- and sulfur-containing compounds including xenobiotics. Catalyzes the S-oxygenation of hypotaurine to produce taurine, an organic osmolyte involved in cell volume regulation as well as a variety of cytoprotective and developmental processes. In vitro, catalyzes the N-oxygenation of trimethylamine (TMA) to produce trimethylamine N-oxide (TMAO) and could therefore participate to the detoxification of this compound that is generated by the action of gut microbiota from dietary precursors such as choline, choline containing compounds, betaine or L-carnitine.</text>
</comment>
<comment type="subcellular location">
    <subcellularLocation>
        <location evidence="2">Endoplasmic reticulum membrane</location>
        <topology evidence="2">Single-pass membrane protein</topology>
    </subcellularLocation>
</comment>
<dbReference type="PANTHER" id="PTHR23023">
    <property type="entry name" value="DIMETHYLANILINE MONOOXYGENASE"/>
    <property type="match status" value="1"/>
</dbReference>
<keyword evidence="12 18" id="KW-0472">Membrane</keyword>
<evidence type="ECO:0000256" key="15">
    <source>
        <dbReference type="ARBA" id="ARBA00048041"/>
    </source>
</evidence>
<dbReference type="GO" id="GO:0004499">
    <property type="term" value="F:N,N-dimethylaniline monooxygenase activity"/>
    <property type="evidence" value="ECO:0007669"/>
    <property type="project" value="UniProtKB-UniRule"/>
</dbReference>
<comment type="catalytic activity">
    <reaction evidence="15">
        <text>hypotaurine + NADPH + O2 + H(+) = taurine + NADP(+) + H2O</text>
        <dbReference type="Rhea" id="RHEA:69819"/>
        <dbReference type="ChEBI" id="CHEBI:15377"/>
        <dbReference type="ChEBI" id="CHEBI:15378"/>
        <dbReference type="ChEBI" id="CHEBI:15379"/>
        <dbReference type="ChEBI" id="CHEBI:57783"/>
        <dbReference type="ChEBI" id="CHEBI:57853"/>
        <dbReference type="ChEBI" id="CHEBI:58349"/>
        <dbReference type="ChEBI" id="CHEBI:507393"/>
        <dbReference type="EC" id="1.14.13.8"/>
    </reaction>
    <physiologicalReaction direction="left-to-right" evidence="15">
        <dbReference type="Rhea" id="RHEA:69820"/>
    </physiologicalReaction>
</comment>
<keyword evidence="8 18" id="KW-0521">NADP</keyword>
<proteinExistence type="inferred from homology"/>
<comment type="cofactor">
    <cofactor evidence="1 18 19">
        <name>FAD</name>
        <dbReference type="ChEBI" id="CHEBI:57692"/>
    </cofactor>
</comment>
<evidence type="ECO:0000256" key="19">
    <source>
        <dbReference type="RuleBase" id="RU361177"/>
    </source>
</evidence>
<gene>
    <name evidence="21" type="ORF">CUNI_LOCUS22166</name>
</gene>
<comment type="catalytic activity">
    <reaction evidence="14">
        <text>hypotaurine + NADH + O2 + H(+) = taurine + NAD(+) + H2O</text>
        <dbReference type="Rhea" id="RHEA:74111"/>
        <dbReference type="ChEBI" id="CHEBI:15377"/>
        <dbReference type="ChEBI" id="CHEBI:15378"/>
        <dbReference type="ChEBI" id="CHEBI:15379"/>
        <dbReference type="ChEBI" id="CHEBI:57540"/>
        <dbReference type="ChEBI" id="CHEBI:57853"/>
        <dbReference type="ChEBI" id="CHEBI:57945"/>
        <dbReference type="ChEBI" id="CHEBI:507393"/>
        <dbReference type="EC" id="1.14.13.8"/>
    </reaction>
    <physiologicalReaction direction="left-to-right" evidence="14">
        <dbReference type="Rhea" id="RHEA:74112"/>
    </physiologicalReaction>
</comment>
<dbReference type="EC" id="1.-.-.-" evidence="19"/>
<dbReference type="FunFam" id="3.50.50.60:FF:000159">
    <property type="entry name" value="Dimethylaniline monooxygenase [N-oxide-forming]"/>
    <property type="match status" value="1"/>
</dbReference>
<comment type="caution">
    <text evidence="21">The sequence shown here is derived from an EMBL/GenBank/DDBJ whole genome shotgun (WGS) entry which is preliminary data.</text>
</comment>
<evidence type="ECO:0000256" key="7">
    <source>
        <dbReference type="ARBA" id="ARBA00022827"/>
    </source>
</evidence>
<dbReference type="GO" id="GO:0034899">
    <property type="term" value="F:trimethylamine monooxygenase activity"/>
    <property type="evidence" value="ECO:0007669"/>
    <property type="project" value="UniProtKB-EC"/>
</dbReference>
<dbReference type="InterPro" id="IPR000960">
    <property type="entry name" value="Flavin_mOase"/>
</dbReference>
<dbReference type="Proteomes" id="UP000678393">
    <property type="component" value="Unassembled WGS sequence"/>
</dbReference>
<evidence type="ECO:0000256" key="6">
    <source>
        <dbReference type="ARBA" id="ARBA00022824"/>
    </source>
</evidence>
<evidence type="ECO:0000256" key="16">
    <source>
        <dbReference type="ARBA" id="ARBA00048088"/>
    </source>
</evidence>
<evidence type="ECO:0000313" key="22">
    <source>
        <dbReference type="Proteomes" id="UP000678393"/>
    </source>
</evidence>
<evidence type="ECO:0000256" key="20">
    <source>
        <dbReference type="SAM" id="Phobius"/>
    </source>
</evidence>
<dbReference type="GO" id="GO:0050661">
    <property type="term" value="F:NADP binding"/>
    <property type="evidence" value="ECO:0007669"/>
    <property type="project" value="InterPro"/>
</dbReference>
<reference evidence="21" key="1">
    <citation type="submission" date="2021-04" db="EMBL/GenBank/DDBJ databases">
        <authorList>
            <consortium name="Molecular Ecology Group"/>
        </authorList>
    </citation>
    <scope>NUCLEOTIDE SEQUENCE</scope>
</reference>
<dbReference type="Pfam" id="PF00743">
    <property type="entry name" value="FMO-like"/>
    <property type="match status" value="1"/>
</dbReference>
<evidence type="ECO:0000256" key="3">
    <source>
        <dbReference type="ARBA" id="ARBA00009183"/>
    </source>
</evidence>
<dbReference type="OrthoDB" id="7777654at2759"/>
<comment type="catalytic activity">
    <reaction evidence="16">
        <text>trimethylamine + NADPH + O2 = trimethylamine N-oxide + NADP(+) + H2O</text>
        <dbReference type="Rhea" id="RHEA:31979"/>
        <dbReference type="ChEBI" id="CHEBI:15377"/>
        <dbReference type="ChEBI" id="CHEBI:15379"/>
        <dbReference type="ChEBI" id="CHEBI:15724"/>
        <dbReference type="ChEBI" id="CHEBI:57783"/>
        <dbReference type="ChEBI" id="CHEBI:58349"/>
        <dbReference type="ChEBI" id="CHEBI:58389"/>
        <dbReference type="EC" id="1.14.13.148"/>
    </reaction>
    <physiologicalReaction direction="left-to-right" evidence="16">
        <dbReference type="Rhea" id="RHEA:31980"/>
    </physiologicalReaction>
</comment>
<dbReference type="InterPro" id="IPR050346">
    <property type="entry name" value="FMO-like"/>
</dbReference>
<sequence>MATNQKDAIVIGAGISGLVTAKTLKEDNFAVTIIERSSDIGGLWTFRENDYGVMSFTHINVSKYNYAFSDFPFPESVPDYPHHSDMAKYIKDYASHFALNELVHFNLRVVGIEQEGEKWKVICNKVKEDGQTSAEGTVVYTCSYLAITTGHHAKPNWPKFKGEELFSGKIIHSVDYKDAVYNDFTGKRVLVVGIGNSAVDAAVDCATAGRCPSVYISSRSGAWVVPNYVLGVPTDLYACRFFLYLPKSVTNFVFGALISLVQGSPWKWGLNPKMKALETQPTVSPTLIHHIQRGNIKIKPDIKEIKDSTVHFVDGSTADVDRIIYCTGYKIDLPFLPKSVKEQVTVGESNEMQLYRNVFLPEIGASLAFIGFVQPASGGLLTMSEIQARWFSELCKGKIRLPSKPDMNADIKDKRELSQRRWYKSARHTIQQDPIIYTDEIASVIGAKPDLLKNPSLAWRLMFSSCGVSQWRLNGPHKWSQAAQQVRKVPIPPLWNITGYALVLIILGLLYKIIIYLVYLF</sequence>
<keyword evidence="4 18" id="KW-0285">Flavoprotein</keyword>
<evidence type="ECO:0000256" key="13">
    <source>
        <dbReference type="ARBA" id="ARBA00045957"/>
    </source>
</evidence>
<evidence type="ECO:0000256" key="9">
    <source>
        <dbReference type="ARBA" id="ARBA00022989"/>
    </source>
</evidence>
<comment type="similarity">
    <text evidence="3 18 19">Belongs to the FMO family.</text>
</comment>
<feature type="transmembrane region" description="Helical" evidence="20">
    <location>
        <begin position="497"/>
        <end position="519"/>
    </location>
</feature>
<evidence type="ECO:0000256" key="2">
    <source>
        <dbReference type="ARBA" id="ARBA00004389"/>
    </source>
</evidence>
<dbReference type="Gene3D" id="3.50.50.60">
    <property type="entry name" value="FAD/NAD(P)-binding domain"/>
    <property type="match status" value="1"/>
</dbReference>
<name>A0A8S4A8P7_9EUPU</name>
<comment type="catalytic activity">
    <reaction evidence="17">
        <text>N,N-dimethylaniline + NADPH + O2 + H(+) = N,N-dimethylaniline N-oxide + NADP(+) + H2O</text>
        <dbReference type="Rhea" id="RHEA:24468"/>
        <dbReference type="ChEBI" id="CHEBI:15377"/>
        <dbReference type="ChEBI" id="CHEBI:15378"/>
        <dbReference type="ChEBI" id="CHEBI:15379"/>
        <dbReference type="ChEBI" id="CHEBI:16269"/>
        <dbReference type="ChEBI" id="CHEBI:17735"/>
        <dbReference type="ChEBI" id="CHEBI:57783"/>
        <dbReference type="ChEBI" id="CHEBI:58349"/>
        <dbReference type="EC" id="1.14.13.8"/>
    </reaction>
    <physiologicalReaction direction="left-to-right" evidence="17">
        <dbReference type="Rhea" id="RHEA:24469"/>
    </physiologicalReaction>
</comment>
<dbReference type="GO" id="GO:0005789">
    <property type="term" value="C:endoplasmic reticulum membrane"/>
    <property type="evidence" value="ECO:0007669"/>
    <property type="project" value="UniProtKB-SubCell"/>
</dbReference>
<evidence type="ECO:0000256" key="18">
    <source>
        <dbReference type="PIRNR" id="PIRNR000332"/>
    </source>
</evidence>
<dbReference type="InterPro" id="IPR036188">
    <property type="entry name" value="FAD/NAD-bd_sf"/>
</dbReference>
<evidence type="ECO:0000256" key="14">
    <source>
        <dbReference type="ARBA" id="ARBA00047338"/>
    </source>
</evidence>
<dbReference type="EMBL" id="CAJHNH020008547">
    <property type="protein sequence ID" value="CAG5136608.1"/>
    <property type="molecule type" value="Genomic_DNA"/>
</dbReference>
<evidence type="ECO:0000256" key="1">
    <source>
        <dbReference type="ARBA" id="ARBA00001974"/>
    </source>
</evidence>
<dbReference type="AlphaFoldDB" id="A0A8S4A8P7"/>
<evidence type="ECO:0000313" key="21">
    <source>
        <dbReference type="EMBL" id="CAG5136608.1"/>
    </source>
</evidence>
<dbReference type="PIRSF" id="PIRSF000332">
    <property type="entry name" value="FMO"/>
    <property type="match status" value="1"/>
</dbReference>